<name>A0A7S3QSJ6_DUNTE</name>
<protein>
    <recommendedName>
        <fullName evidence="3">Coenzyme Q-binding protein COQ10 START domain-containing protein</fullName>
    </recommendedName>
</protein>
<dbReference type="InterPro" id="IPR047137">
    <property type="entry name" value="ORF3"/>
</dbReference>
<dbReference type="AlphaFoldDB" id="A0A7S3QSJ6"/>
<sequence>MSSSLHGLPCSLLPPPPSRVSQCRPSALFSAASSSPHCNLGRQASRQHARWHQTTCPSASPCLLQASKSGGQEVIQGYTPANYISYSDKQEHACRQMIGVNVQAPVSVCFDLWNDWARLVDFLDLISQIGLDPDEPDMGLFQCFYRWGRMPVMEIVFLARKSHVEEDKLIRFETVWGLPAQGEVEFIEDGPNNTTVLFRFEHQMPVLLVELKVGVLNMETHLKSIFAENMEDFKQLAEMLAREPGNAPPRRTAETRKAGGASGAPQAMPPPDEQRPWAQQAQQQASTSSSSSSEDGSAHQGKGAGPNKRGRASPAPSPSQQQSQQQQQHSSGQEGNGEEGSTRRGRPRSRKPSTTPPPSQGSSEQAQGGVSNAGSQGGASTKGSREEGRGDSSTGTGGVGRRSRRTPARSSSPSAAMGQPSGSPPPASSKGRRSRSATNSQ</sequence>
<dbReference type="InterPro" id="IPR023393">
    <property type="entry name" value="START-like_dom_sf"/>
</dbReference>
<accession>A0A7S3QSJ6</accession>
<feature type="compositionally biased region" description="Low complexity" evidence="1">
    <location>
        <begin position="408"/>
        <end position="421"/>
    </location>
</feature>
<organism evidence="2">
    <name type="scientific">Dunaliella tertiolecta</name>
    <name type="common">Green alga</name>
    <dbReference type="NCBI Taxonomy" id="3047"/>
    <lineage>
        <taxon>Eukaryota</taxon>
        <taxon>Viridiplantae</taxon>
        <taxon>Chlorophyta</taxon>
        <taxon>core chlorophytes</taxon>
        <taxon>Chlorophyceae</taxon>
        <taxon>CS clade</taxon>
        <taxon>Chlamydomonadales</taxon>
        <taxon>Dunaliellaceae</taxon>
        <taxon>Dunaliella</taxon>
    </lineage>
</organism>
<dbReference type="PANTHER" id="PTHR33824:SF7">
    <property type="entry name" value="POLYKETIDE CYCLASE_DEHYDRASE AND LIPID TRANSPORT SUPERFAMILY PROTEIN"/>
    <property type="match status" value="1"/>
</dbReference>
<feature type="region of interest" description="Disordered" evidence="1">
    <location>
        <begin position="243"/>
        <end position="441"/>
    </location>
</feature>
<dbReference type="Gene3D" id="3.30.530.20">
    <property type="match status" value="1"/>
</dbReference>
<reference evidence="2" key="1">
    <citation type="submission" date="2021-01" db="EMBL/GenBank/DDBJ databases">
        <authorList>
            <person name="Corre E."/>
            <person name="Pelletier E."/>
            <person name="Niang G."/>
            <person name="Scheremetjew M."/>
            <person name="Finn R."/>
            <person name="Kale V."/>
            <person name="Holt S."/>
            <person name="Cochrane G."/>
            <person name="Meng A."/>
            <person name="Brown T."/>
            <person name="Cohen L."/>
        </authorList>
    </citation>
    <scope>NUCLEOTIDE SEQUENCE</scope>
    <source>
        <strain evidence="2">CCMP1320</strain>
    </source>
</reference>
<dbReference type="SUPFAM" id="SSF55961">
    <property type="entry name" value="Bet v1-like"/>
    <property type="match status" value="1"/>
</dbReference>
<dbReference type="PANTHER" id="PTHR33824">
    <property type="entry name" value="POLYKETIDE CYCLASE/DEHYDRASE AND LIPID TRANSPORT SUPERFAMILY PROTEIN"/>
    <property type="match status" value="1"/>
</dbReference>
<evidence type="ECO:0000313" key="2">
    <source>
        <dbReference type="EMBL" id="CAE0491669.1"/>
    </source>
</evidence>
<feature type="compositionally biased region" description="Low complexity" evidence="1">
    <location>
        <begin position="278"/>
        <end position="293"/>
    </location>
</feature>
<evidence type="ECO:0008006" key="3">
    <source>
        <dbReference type="Google" id="ProtNLM"/>
    </source>
</evidence>
<feature type="compositionally biased region" description="Low complexity" evidence="1">
    <location>
        <begin position="318"/>
        <end position="333"/>
    </location>
</feature>
<dbReference type="CDD" id="cd07812">
    <property type="entry name" value="SRPBCC"/>
    <property type="match status" value="1"/>
</dbReference>
<evidence type="ECO:0000256" key="1">
    <source>
        <dbReference type="SAM" id="MobiDB-lite"/>
    </source>
</evidence>
<proteinExistence type="predicted"/>
<gene>
    <name evidence="2" type="ORF">DTER00134_LOCUS6742</name>
</gene>
<feature type="compositionally biased region" description="Polar residues" evidence="1">
    <location>
        <begin position="364"/>
        <end position="382"/>
    </location>
</feature>
<dbReference type="EMBL" id="HBIP01011958">
    <property type="protein sequence ID" value="CAE0491669.1"/>
    <property type="molecule type" value="Transcribed_RNA"/>
</dbReference>